<feature type="domain" description="Transglycosylase SLT" evidence="2">
    <location>
        <begin position="46"/>
        <end position="336"/>
    </location>
</feature>
<dbReference type="NCBIfam" id="TIGR02283">
    <property type="entry name" value="MltB_2"/>
    <property type="match status" value="1"/>
</dbReference>
<dbReference type="CDD" id="cd13399">
    <property type="entry name" value="Slt35-like"/>
    <property type="match status" value="1"/>
</dbReference>
<organism evidence="3 4">
    <name type="scientific">Aliisedimentitalea scapharcae</name>
    <dbReference type="NCBI Taxonomy" id="1524259"/>
    <lineage>
        <taxon>Bacteria</taxon>
        <taxon>Pseudomonadati</taxon>
        <taxon>Pseudomonadota</taxon>
        <taxon>Alphaproteobacteria</taxon>
        <taxon>Rhodobacterales</taxon>
        <taxon>Roseobacteraceae</taxon>
        <taxon>Aliisedimentitalea</taxon>
    </lineage>
</organism>
<keyword evidence="4" id="KW-1185">Reference proteome</keyword>
<reference evidence="3 4" key="1">
    <citation type="submission" date="2023-04" db="EMBL/GenBank/DDBJ databases">
        <title>Complete genome sequence of Alisedimentitalea scapharcae.</title>
        <authorList>
            <person name="Rong J.-C."/>
            <person name="Yi M.-L."/>
            <person name="Zhao Q."/>
        </authorList>
    </citation>
    <scope>NUCLEOTIDE SEQUENCE [LARGE SCALE GENOMIC DNA]</scope>
    <source>
        <strain evidence="3 4">KCTC 42119</strain>
    </source>
</reference>
<dbReference type="InterPro" id="IPR023346">
    <property type="entry name" value="Lysozyme-like_dom_sf"/>
</dbReference>
<sequence>MKQSGLGRRSFSLGLGAAFLSACTDGVPTTPVAPTRMKSVPNAGYDAWLASFRARALSQGISQPVLDRAFQSAGYLPGVIERDRNQTEFTRTLEDYLAIAASDERISVGRQMLQRHRNVLLEIQNRYQVEPQVVTAIWGLESRYGARRGDIPVVSALSTLAYDGRRGSFFESQLVAALKILQNGDISSDRMTGSWAGAMGHTQFIPTSYLAYAVDFRGDGRRDIWSDDPTDALASAAAYLKRSGWKQGQPWGVEVRLPSGFDTGLTGRDTKRAPSSWAALGVRDMSGRAVPDHGAASIIIPSGASGPAFMVFNNFKVITRYNNSTSYVIGIGHLSDRLVGGPAIKGKFPPDKTGMTLDDRKEMQERLTRAGFDTQGADGVIGSNTKSAISGYQKSRGLTVTGEPSLDLLQRLRKG</sequence>
<accession>A0ABZ2XYD6</accession>
<dbReference type="InterPro" id="IPR036366">
    <property type="entry name" value="PGBDSf"/>
</dbReference>
<dbReference type="InterPro" id="IPR002477">
    <property type="entry name" value="Peptidoglycan-bd-like"/>
</dbReference>
<dbReference type="SUPFAM" id="SSF47090">
    <property type="entry name" value="PGBD-like"/>
    <property type="match status" value="1"/>
</dbReference>
<dbReference type="Gene3D" id="1.10.530.10">
    <property type="match status" value="1"/>
</dbReference>
<gene>
    <name evidence="3" type="ORF">QEZ52_04605</name>
</gene>
<dbReference type="InterPro" id="IPR036365">
    <property type="entry name" value="PGBD-like_sf"/>
</dbReference>
<dbReference type="Pfam" id="PF01471">
    <property type="entry name" value="PG_binding_1"/>
    <property type="match status" value="1"/>
</dbReference>
<dbReference type="PANTHER" id="PTHR30163:SF8">
    <property type="entry name" value="LYTIC MUREIN TRANSGLYCOSYLASE"/>
    <property type="match status" value="1"/>
</dbReference>
<dbReference type="InterPro" id="IPR031304">
    <property type="entry name" value="SLT_2"/>
</dbReference>
<dbReference type="PANTHER" id="PTHR30163">
    <property type="entry name" value="MEMBRANE-BOUND LYTIC MUREIN TRANSGLYCOSYLASE B"/>
    <property type="match status" value="1"/>
</dbReference>
<dbReference type="EMBL" id="CP123584">
    <property type="protein sequence ID" value="WZK89834.1"/>
    <property type="molecule type" value="Genomic_DNA"/>
</dbReference>
<evidence type="ECO:0000259" key="2">
    <source>
        <dbReference type="Pfam" id="PF13406"/>
    </source>
</evidence>
<evidence type="ECO:0000313" key="3">
    <source>
        <dbReference type="EMBL" id="WZK89834.1"/>
    </source>
</evidence>
<dbReference type="InterPro" id="IPR011970">
    <property type="entry name" value="MltB_2"/>
</dbReference>
<dbReference type="RefSeq" id="WP_406648292.1">
    <property type="nucleotide sequence ID" value="NZ_CP123584.1"/>
</dbReference>
<dbReference type="PROSITE" id="PS51257">
    <property type="entry name" value="PROKAR_LIPOPROTEIN"/>
    <property type="match status" value="1"/>
</dbReference>
<dbReference type="SUPFAM" id="SSF53955">
    <property type="entry name" value="Lysozyme-like"/>
    <property type="match status" value="1"/>
</dbReference>
<dbReference type="Pfam" id="PF13406">
    <property type="entry name" value="SLT_2"/>
    <property type="match status" value="1"/>
</dbReference>
<name>A0ABZ2XYD6_9RHOB</name>
<dbReference type="Gene3D" id="1.10.101.10">
    <property type="entry name" value="PGBD-like superfamily/PGBD"/>
    <property type="match status" value="1"/>
</dbReference>
<feature type="domain" description="Peptidoglycan binding-like" evidence="1">
    <location>
        <begin position="358"/>
        <end position="412"/>
    </location>
</feature>
<evidence type="ECO:0000259" key="1">
    <source>
        <dbReference type="Pfam" id="PF01471"/>
    </source>
</evidence>
<dbReference type="Gene3D" id="1.10.8.350">
    <property type="entry name" value="Bacterial muramidase"/>
    <property type="match status" value="1"/>
</dbReference>
<protein>
    <submittedName>
        <fullName evidence="3">Lytic murein transglycosylase</fullName>
    </submittedName>
</protein>
<proteinExistence type="predicted"/>
<dbReference type="InterPro" id="IPR043426">
    <property type="entry name" value="MltB-like"/>
</dbReference>
<dbReference type="Proteomes" id="UP001623232">
    <property type="component" value="Chromosome"/>
</dbReference>
<evidence type="ECO:0000313" key="4">
    <source>
        <dbReference type="Proteomes" id="UP001623232"/>
    </source>
</evidence>